<dbReference type="EMBL" id="ACDX02000018">
    <property type="protein sequence ID" value="EFC87517.1"/>
    <property type="molecule type" value="Genomic_DNA"/>
</dbReference>
<dbReference type="STRING" id="546266.NEIMUCOT_06021"/>
<dbReference type="Proteomes" id="UP000003344">
    <property type="component" value="Unassembled WGS sequence"/>
</dbReference>
<protein>
    <submittedName>
        <fullName evidence="1">Uncharacterized protein</fullName>
    </submittedName>
</protein>
<accession>D2ZZE6</accession>
<reference evidence="1 2" key="1">
    <citation type="submission" date="2009-10" db="EMBL/GenBank/DDBJ databases">
        <authorList>
            <person name="Weinstock G."/>
            <person name="Sodergren E."/>
            <person name="Clifton S."/>
            <person name="Fulton L."/>
            <person name="Fulton B."/>
            <person name="Courtney L."/>
            <person name="Fronick C."/>
            <person name="Harrison M."/>
            <person name="Strong C."/>
            <person name="Farmer C."/>
            <person name="Delahaunty K."/>
            <person name="Markovic C."/>
            <person name="Hall O."/>
            <person name="Minx P."/>
            <person name="Tomlinson C."/>
            <person name="Mitreva M."/>
            <person name="Nelson J."/>
            <person name="Hou S."/>
            <person name="Wollam A."/>
            <person name="Pepin K.H."/>
            <person name="Johnson M."/>
            <person name="Bhonagiri V."/>
            <person name="Nash W.E."/>
            <person name="Warren W."/>
            <person name="Chinwalla A."/>
            <person name="Mardis E.R."/>
            <person name="Wilson R.K."/>
        </authorList>
    </citation>
    <scope>NUCLEOTIDE SEQUENCE [LARGE SCALE GENOMIC DNA]</scope>
    <source>
        <strain evidence="2">ATCC 25996 / DSM 4631 / NCTC 10774 / M26</strain>
    </source>
</reference>
<dbReference type="AlphaFoldDB" id="D2ZZE6"/>
<comment type="caution">
    <text evidence="1">The sequence shown here is derived from an EMBL/GenBank/DDBJ whole genome shotgun (WGS) entry which is preliminary data.</text>
</comment>
<gene>
    <name evidence="1" type="ORF">NEIMUCOT_06021</name>
</gene>
<sequence length="44" mass="5094">MKYGKGRLKTGIGFQTTFFYLNSHIARFLQFSDDLSIIPLRKAL</sequence>
<evidence type="ECO:0000313" key="1">
    <source>
        <dbReference type="EMBL" id="EFC87517.1"/>
    </source>
</evidence>
<name>D2ZZE6_NEIM2</name>
<organism evidence="1 2">
    <name type="scientific">Neisseria mucosa (strain ATCC 25996 / DSM 4631 / NCTC 10774 / M26)</name>
    <dbReference type="NCBI Taxonomy" id="546266"/>
    <lineage>
        <taxon>Bacteria</taxon>
        <taxon>Pseudomonadati</taxon>
        <taxon>Pseudomonadota</taxon>
        <taxon>Betaproteobacteria</taxon>
        <taxon>Neisseriales</taxon>
        <taxon>Neisseriaceae</taxon>
        <taxon>Neisseria</taxon>
    </lineage>
</organism>
<proteinExistence type="predicted"/>
<evidence type="ECO:0000313" key="2">
    <source>
        <dbReference type="Proteomes" id="UP000003344"/>
    </source>
</evidence>